<dbReference type="SUPFAM" id="SSF52172">
    <property type="entry name" value="CheY-like"/>
    <property type="match status" value="1"/>
</dbReference>
<proteinExistence type="predicted"/>
<sequence>MNADRAAEAVREADPAVRVLIADDQELLRASFRLLIELTPGLQVVGEAGTGAEAVELAQREQPDVVLMDIRMPELDGIQATRRICGDPRTPRTRVLILTTFDFDVYVFTALRAGASGFLLKDVAPGDLIAAIRAVAAGDSLPASSVTRRLIAHYAAGSSQPAADLPVAGMGHVTDREREVLVLIAGGLSNAEIADRLRLGLATVKTHISRLLAKLHARDRAQLVIAAYESGLVVASLQREGRWEARANVAVDE</sequence>
<evidence type="ECO:0000259" key="6">
    <source>
        <dbReference type="PROSITE" id="PS50043"/>
    </source>
</evidence>
<dbReference type="SMART" id="SM00448">
    <property type="entry name" value="REC"/>
    <property type="match status" value="1"/>
</dbReference>
<evidence type="ECO:0000256" key="5">
    <source>
        <dbReference type="PROSITE-ProRule" id="PRU00169"/>
    </source>
</evidence>
<comment type="caution">
    <text evidence="8">The sequence shown here is derived from an EMBL/GenBank/DDBJ whole genome shotgun (WGS) entry which is preliminary data.</text>
</comment>
<dbReference type="Pfam" id="PF00072">
    <property type="entry name" value="Response_reg"/>
    <property type="match status" value="1"/>
</dbReference>
<dbReference type="CDD" id="cd17535">
    <property type="entry name" value="REC_NarL-like"/>
    <property type="match status" value="1"/>
</dbReference>
<protein>
    <submittedName>
        <fullName evidence="8">DNA-binding response regulator</fullName>
    </submittedName>
</protein>
<dbReference type="Gene3D" id="3.40.50.2300">
    <property type="match status" value="1"/>
</dbReference>
<keyword evidence="9" id="KW-1185">Reference proteome</keyword>
<dbReference type="Proteomes" id="UP000609879">
    <property type="component" value="Unassembled WGS sequence"/>
</dbReference>
<dbReference type="RefSeq" id="WP_239168769.1">
    <property type="nucleotide sequence ID" value="NZ_BAAABO010000006.1"/>
</dbReference>
<evidence type="ECO:0000256" key="2">
    <source>
        <dbReference type="ARBA" id="ARBA00023015"/>
    </source>
</evidence>
<dbReference type="PANTHER" id="PTHR43214">
    <property type="entry name" value="TWO-COMPONENT RESPONSE REGULATOR"/>
    <property type="match status" value="1"/>
</dbReference>
<evidence type="ECO:0000313" key="8">
    <source>
        <dbReference type="EMBL" id="GID74379.1"/>
    </source>
</evidence>
<evidence type="ECO:0000256" key="4">
    <source>
        <dbReference type="ARBA" id="ARBA00023163"/>
    </source>
</evidence>
<dbReference type="PANTHER" id="PTHR43214:SF24">
    <property type="entry name" value="TRANSCRIPTIONAL REGULATORY PROTEIN NARL-RELATED"/>
    <property type="match status" value="1"/>
</dbReference>
<dbReference type="InterPro" id="IPR058245">
    <property type="entry name" value="NreC/VraR/RcsB-like_REC"/>
</dbReference>
<keyword evidence="3 8" id="KW-0238">DNA-binding</keyword>
<feature type="domain" description="Response regulatory" evidence="7">
    <location>
        <begin position="18"/>
        <end position="136"/>
    </location>
</feature>
<dbReference type="PROSITE" id="PS00622">
    <property type="entry name" value="HTH_LUXR_1"/>
    <property type="match status" value="1"/>
</dbReference>
<dbReference type="SUPFAM" id="SSF46894">
    <property type="entry name" value="C-terminal effector domain of the bipartite response regulators"/>
    <property type="match status" value="1"/>
</dbReference>
<dbReference type="PRINTS" id="PR00038">
    <property type="entry name" value="HTHLUXR"/>
</dbReference>
<keyword evidence="2" id="KW-0805">Transcription regulation</keyword>
<feature type="domain" description="HTH luxR-type" evidence="6">
    <location>
        <begin position="166"/>
        <end position="231"/>
    </location>
</feature>
<dbReference type="InterPro" id="IPR011006">
    <property type="entry name" value="CheY-like_superfamily"/>
</dbReference>
<name>A0ABQ3Y309_9ACTN</name>
<dbReference type="InterPro" id="IPR039420">
    <property type="entry name" value="WalR-like"/>
</dbReference>
<evidence type="ECO:0000259" key="7">
    <source>
        <dbReference type="PROSITE" id="PS50110"/>
    </source>
</evidence>
<organism evidence="8 9">
    <name type="scientific">Paractinoplanes deccanensis</name>
    <dbReference type="NCBI Taxonomy" id="113561"/>
    <lineage>
        <taxon>Bacteria</taxon>
        <taxon>Bacillati</taxon>
        <taxon>Actinomycetota</taxon>
        <taxon>Actinomycetes</taxon>
        <taxon>Micromonosporales</taxon>
        <taxon>Micromonosporaceae</taxon>
        <taxon>Paractinoplanes</taxon>
    </lineage>
</organism>
<dbReference type="PROSITE" id="PS50110">
    <property type="entry name" value="RESPONSE_REGULATORY"/>
    <property type="match status" value="1"/>
</dbReference>
<feature type="modified residue" description="4-aspartylphosphate" evidence="5">
    <location>
        <position position="69"/>
    </location>
</feature>
<dbReference type="Pfam" id="PF00196">
    <property type="entry name" value="GerE"/>
    <property type="match status" value="1"/>
</dbReference>
<evidence type="ECO:0000256" key="1">
    <source>
        <dbReference type="ARBA" id="ARBA00022553"/>
    </source>
</evidence>
<evidence type="ECO:0000313" key="9">
    <source>
        <dbReference type="Proteomes" id="UP000609879"/>
    </source>
</evidence>
<gene>
    <name evidence="8" type="ORF">Ade02nite_30200</name>
</gene>
<dbReference type="GO" id="GO:0003677">
    <property type="term" value="F:DNA binding"/>
    <property type="evidence" value="ECO:0007669"/>
    <property type="project" value="UniProtKB-KW"/>
</dbReference>
<dbReference type="InterPro" id="IPR016032">
    <property type="entry name" value="Sig_transdc_resp-reg_C-effctor"/>
</dbReference>
<dbReference type="PROSITE" id="PS50043">
    <property type="entry name" value="HTH_LUXR_2"/>
    <property type="match status" value="1"/>
</dbReference>
<keyword evidence="1 5" id="KW-0597">Phosphoprotein</keyword>
<accession>A0ABQ3Y309</accession>
<dbReference type="SMART" id="SM00421">
    <property type="entry name" value="HTH_LUXR"/>
    <property type="match status" value="1"/>
</dbReference>
<keyword evidence="4" id="KW-0804">Transcription</keyword>
<reference evidence="8 9" key="1">
    <citation type="submission" date="2021-01" db="EMBL/GenBank/DDBJ databases">
        <title>Whole genome shotgun sequence of Actinoplanes deccanensis NBRC 13994.</title>
        <authorList>
            <person name="Komaki H."/>
            <person name="Tamura T."/>
        </authorList>
    </citation>
    <scope>NUCLEOTIDE SEQUENCE [LARGE SCALE GENOMIC DNA]</scope>
    <source>
        <strain evidence="8 9">NBRC 13994</strain>
    </source>
</reference>
<dbReference type="InterPro" id="IPR000792">
    <property type="entry name" value="Tscrpt_reg_LuxR_C"/>
</dbReference>
<dbReference type="EMBL" id="BOMI01000058">
    <property type="protein sequence ID" value="GID74379.1"/>
    <property type="molecule type" value="Genomic_DNA"/>
</dbReference>
<dbReference type="CDD" id="cd06170">
    <property type="entry name" value="LuxR_C_like"/>
    <property type="match status" value="1"/>
</dbReference>
<evidence type="ECO:0000256" key="3">
    <source>
        <dbReference type="ARBA" id="ARBA00023125"/>
    </source>
</evidence>
<dbReference type="InterPro" id="IPR001789">
    <property type="entry name" value="Sig_transdc_resp-reg_receiver"/>
</dbReference>